<organism evidence="6 7">
    <name type="scientific">Natranaerobius trueperi</name>
    <dbReference type="NCBI Taxonomy" id="759412"/>
    <lineage>
        <taxon>Bacteria</taxon>
        <taxon>Bacillati</taxon>
        <taxon>Bacillota</taxon>
        <taxon>Clostridia</taxon>
        <taxon>Natranaerobiales</taxon>
        <taxon>Natranaerobiaceae</taxon>
        <taxon>Natranaerobius</taxon>
    </lineage>
</organism>
<dbReference type="Proteomes" id="UP000214588">
    <property type="component" value="Unassembled WGS sequence"/>
</dbReference>
<keyword evidence="4" id="KW-1133">Transmembrane helix</keyword>
<evidence type="ECO:0000256" key="4">
    <source>
        <dbReference type="SAM" id="Phobius"/>
    </source>
</evidence>
<feature type="transmembrane region" description="Helical" evidence="4">
    <location>
        <begin position="15"/>
        <end position="33"/>
    </location>
</feature>
<comment type="caution">
    <text evidence="6">The sequence shown here is derived from an EMBL/GenBank/DDBJ whole genome shotgun (WGS) entry which is preliminary data.</text>
</comment>
<name>A0A226BYC1_9FIRM</name>
<keyword evidence="4" id="KW-0472">Membrane</keyword>
<evidence type="ECO:0000256" key="2">
    <source>
        <dbReference type="ARBA" id="ARBA00022679"/>
    </source>
</evidence>
<feature type="domain" description="SpoOB alpha-helical" evidence="5">
    <location>
        <begin position="73"/>
        <end position="114"/>
    </location>
</feature>
<keyword evidence="1" id="KW-0597">Phosphoprotein</keyword>
<evidence type="ECO:0000313" key="7">
    <source>
        <dbReference type="Proteomes" id="UP000214588"/>
    </source>
</evidence>
<keyword evidence="2" id="KW-0808">Transferase</keyword>
<evidence type="ECO:0000259" key="5">
    <source>
        <dbReference type="Pfam" id="PF14689"/>
    </source>
</evidence>
<dbReference type="EMBL" id="NIQC01000010">
    <property type="protein sequence ID" value="OWZ83931.1"/>
    <property type="molecule type" value="Genomic_DNA"/>
</dbReference>
<dbReference type="InterPro" id="IPR016120">
    <property type="entry name" value="Sig_transdc_His_kin_SpoOB"/>
</dbReference>
<evidence type="ECO:0000313" key="6">
    <source>
        <dbReference type="EMBL" id="OWZ83931.1"/>
    </source>
</evidence>
<reference evidence="6 7" key="1">
    <citation type="submission" date="2017-06" db="EMBL/GenBank/DDBJ databases">
        <title>Draft Genome Sequence of Natranaerobius trueperi halophilic, alkalithermophilic bacteria from soda lakes.</title>
        <authorList>
            <person name="Zhao B."/>
        </authorList>
    </citation>
    <scope>NUCLEOTIDE SEQUENCE [LARGE SCALE GENOMIC DNA]</scope>
    <source>
        <strain evidence="6 7">DSM 18760</strain>
    </source>
</reference>
<dbReference type="InterPro" id="IPR039506">
    <property type="entry name" value="SPOB_a"/>
</dbReference>
<protein>
    <recommendedName>
        <fullName evidence="5">SpoOB alpha-helical domain-containing protein</fullName>
    </recommendedName>
</protein>
<accession>A0A226BYC1</accession>
<gene>
    <name evidence="6" type="ORF">CDO51_05970</name>
</gene>
<dbReference type="GO" id="GO:0000155">
    <property type="term" value="F:phosphorelay sensor kinase activity"/>
    <property type="evidence" value="ECO:0007669"/>
    <property type="project" value="InterPro"/>
</dbReference>
<sequence>MMGKLKEGEIGDKNFIRILVVGVLLTFFIPLFALISEYILLMTLLLVVFWFWFIKFISQEIFKNKTRIRDDTVTELVQYLRKLRHDFVNHYQVLYGIAQISKDTRLLKHLEKVKILNNNYGSILKLSQYDLVQYFLKQLACQSDTESHYQLTNSASWEDFNNSYGPKIVPLLDRVCQLISLEKIVHPSSMIDWELDENTKEYTMVLTVYDSEEPWGVNIDKYLNEVKVEAHKIGVKFEYFTWEEQIAVHFLIPK</sequence>
<keyword evidence="3" id="KW-0418">Kinase</keyword>
<dbReference type="Pfam" id="PF14689">
    <property type="entry name" value="SPOB_a"/>
    <property type="match status" value="1"/>
</dbReference>
<dbReference type="Gene3D" id="1.10.287.130">
    <property type="match status" value="1"/>
</dbReference>
<dbReference type="SUPFAM" id="SSF55890">
    <property type="entry name" value="Sporulation response regulatory protein Spo0B"/>
    <property type="match status" value="1"/>
</dbReference>
<keyword evidence="4" id="KW-0812">Transmembrane</keyword>
<evidence type="ECO:0000256" key="1">
    <source>
        <dbReference type="ARBA" id="ARBA00022553"/>
    </source>
</evidence>
<evidence type="ECO:0000256" key="3">
    <source>
        <dbReference type="ARBA" id="ARBA00022777"/>
    </source>
</evidence>
<keyword evidence="7" id="KW-1185">Reference proteome</keyword>
<proteinExistence type="predicted"/>
<feature type="transmembrane region" description="Helical" evidence="4">
    <location>
        <begin position="39"/>
        <end position="57"/>
    </location>
</feature>
<dbReference type="AlphaFoldDB" id="A0A226BYC1"/>